<keyword evidence="3" id="KW-1185">Reference proteome</keyword>
<evidence type="ECO:0000256" key="1">
    <source>
        <dbReference type="SAM" id="Phobius"/>
    </source>
</evidence>
<accession>A0A7M2RHE0</accession>
<evidence type="ECO:0000313" key="2">
    <source>
        <dbReference type="EMBL" id="QOV19753.1"/>
    </source>
</evidence>
<gene>
    <name evidence="2" type="ORF">INP51_01905</name>
</gene>
<feature type="transmembrane region" description="Helical" evidence="1">
    <location>
        <begin position="77"/>
        <end position="104"/>
    </location>
</feature>
<reference evidence="2 3" key="1">
    <citation type="submission" date="2020-10" db="EMBL/GenBank/DDBJ databases">
        <title>Blautia liquoris sp.nov., isolated from the mud in a fermentation cellar used for the production of Chinese strong-flavoured liquor.</title>
        <authorList>
            <person name="Lu L."/>
        </authorList>
    </citation>
    <scope>NUCLEOTIDE SEQUENCE [LARGE SCALE GENOMIC DNA]</scope>
    <source>
        <strain evidence="2 3">LZLJ-3</strain>
    </source>
</reference>
<proteinExistence type="predicted"/>
<protein>
    <submittedName>
        <fullName evidence="2">Stage V sporulation protein AB</fullName>
    </submittedName>
</protein>
<name>A0A7M2RHE0_9FIRM</name>
<dbReference type="AlphaFoldDB" id="A0A7M2RHE0"/>
<sequence length="139" mass="14757">MWQQFLMGGLGLVSGFIIASGTVAFIISLGVVPRYAGITRTADKVMLYENCCIFGAILGNVLSLYRGQLPLGTAGLAIYGIFAGIFLGGWVIALGEVVDIYAILARRAGLTRGIPIVIVCMALGKALGSLFYFFKGWAK</sequence>
<feature type="transmembrane region" description="Helical" evidence="1">
    <location>
        <begin position="116"/>
        <end position="134"/>
    </location>
</feature>
<keyword evidence="1" id="KW-0812">Transmembrane</keyword>
<keyword evidence="1" id="KW-1133">Transmembrane helix</keyword>
<dbReference type="Proteomes" id="UP000593601">
    <property type="component" value="Chromosome"/>
</dbReference>
<keyword evidence="1" id="KW-0472">Membrane</keyword>
<feature type="transmembrane region" description="Helical" evidence="1">
    <location>
        <begin position="12"/>
        <end position="33"/>
    </location>
</feature>
<organism evidence="2 3">
    <name type="scientific">Blautia liquoris</name>
    <dbReference type="NCBI Taxonomy" id="2779518"/>
    <lineage>
        <taxon>Bacteria</taxon>
        <taxon>Bacillati</taxon>
        <taxon>Bacillota</taxon>
        <taxon>Clostridia</taxon>
        <taxon>Lachnospirales</taxon>
        <taxon>Lachnospiraceae</taxon>
        <taxon>Blautia</taxon>
    </lineage>
</organism>
<dbReference type="KEGG" id="bliq:INP51_01905"/>
<dbReference type="InterPro" id="IPR020144">
    <property type="entry name" value="SpoVAB"/>
</dbReference>
<evidence type="ECO:0000313" key="3">
    <source>
        <dbReference type="Proteomes" id="UP000593601"/>
    </source>
</evidence>
<feature type="transmembrane region" description="Helical" evidence="1">
    <location>
        <begin position="45"/>
        <end position="65"/>
    </location>
</feature>
<dbReference type="EMBL" id="CP063304">
    <property type="protein sequence ID" value="QOV19753.1"/>
    <property type="molecule type" value="Genomic_DNA"/>
</dbReference>
<dbReference type="Pfam" id="PF13782">
    <property type="entry name" value="SpoVAB"/>
    <property type="match status" value="1"/>
</dbReference>
<dbReference type="RefSeq" id="WP_193736073.1">
    <property type="nucleotide sequence ID" value="NZ_CP063304.1"/>
</dbReference>